<gene>
    <name evidence="4" type="ORF">Vau01_097410</name>
</gene>
<dbReference type="Gene3D" id="1.10.1200.10">
    <property type="entry name" value="ACP-like"/>
    <property type="match status" value="1"/>
</dbReference>
<dbReference type="AlphaFoldDB" id="A0A8J3ZIM7"/>
<dbReference type="Proteomes" id="UP000612585">
    <property type="component" value="Unassembled WGS sequence"/>
</dbReference>
<accession>A0A8J3ZIM7</accession>
<dbReference type="RefSeq" id="WP_204007748.1">
    <property type="nucleotide sequence ID" value="NZ_BOPG01000076.1"/>
</dbReference>
<evidence type="ECO:0000259" key="3">
    <source>
        <dbReference type="PROSITE" id="PS50075"/>
    </source>
</evidence>
<reference evidence="4" key="1">
    <citation type="submission" date="2021-01" db="EMBL/GenBank/DDBJ databases">
        <title>Whole genome shotgun sequence of Virgisporangium aurantiacum NBRC 16421.</title>
        <authorList>
            <person name="Komaki H."/>
            <person name="Tamura T."/>
        </authorList>
    </citation>
    <scope>NUCLEOTIDE SEQUENCE</scope>
    <source>
        <strain evidence="4">NBRC 16421</strain>
    </source>
</reference>
<protein>
    <recommendedName>
        <fullName evidence="3">Carrier domain-containing protein</fullName>
    </recommendedName>
</protein>
<evidence type="ECO:0000313" key="5">
    <source>
        <dbReference type="Proteomes" id="UP000612585"/>
    </source>
</evidence>
<dbReference type="PROSITE" id="PS50075">
    <property type="entry name" value="CARRIER"/>
    <property type="match status" value="1"/>
</dbReference>
<keyword evidence="5" id="KW-1185">Reference proteome</keyword>
<keyword evidence="1" id="KW-0596">Phosphopantetheine</keyword>
<keyword evidence="2" id="KW-0597">Phosphoprotein</keyword>
<dbReference type="InterPro" id="IPR009081">
    <property type="entry name" value="PP-bd_ACP"/>
</dbReference>
<feature type="domain" description="Carrier" evidence="3">
    <location>
        <begin position="1"/>
        <end position="72"/>
    </location>
</feature>
<name>A0A8J3ZIM7_9ACTN</name>
<proteinExistence type="predicted"/>
<evidence type="ECO:0000256" key="1">
    <source>
        <dbReference type="ARBA" id="ARBA00022450"/>
    </source>
</evidence>
<dbReference type="Pfam" id="PF00550">
    <property type="entry name" value="PP-binding"/>
    <property type="match status" value="1"/>
</dbReference>
<dbReference type="PROSITE" id="PS00012">
    <property type="entry name" value="PHOSPHOPANTETHEINE"/>
    <property type="match status" value="1"/>
</dbReference>
<dbReference type="SUPFAM" id="SSF47336">
    <property type="entry name" value="ACP-like"/>
    <property type="match status" value="1"/>
</dbReference>
<evidence type="ECO:0000256" key="2">
    <source>
        <dbReference type="ARBA" id="ARBA00022553"/>
    </source>
</evidence>
<sequence>MNDKLAGCLAALNEVFDASVDPDQGFYSLGGNSLHALQLAVRIKELTGVEVEIFDMVNATSLDRYFRHTVGG</sequence>
<organism evidence="4 5">
    <name type="scientific">Virgisporangium aurantiacum</name>
    <dbReference type="NCBI Taxonomy" id="175570"/>
    <lineage>
        <taxon>Bacteria</taxon>
        <taxon>Bacillati</taxon>
        <taxon>Actinomycetota</taxon>
        <taxon>Actinomycetes</taxon>
        <taxon>Micromonosporales</taxon>
        <taxon>Micromonosporaceae</taxon>
        <taxon>Virgisporangium</taxon>
    </lineage>
</organism>
<dbReference type="InterPro" id="IPR006162">
    <property type="entry name" value="Ppantetheine_attach_site"/>
</dbReference>
<evidence type="ECO:0000313" key="4">
    <source>
        <dbReference type="EMBL" id="GIJ62225.1"/>
    </source>
</evidence>
<dbReference type="InterPro" id="IPR036736">
    <property type="entry name" value="ACP-like_sf"/>
</dbReference>
<comment type="caution">
    <text evidence="4">The sequence shown here is derived from an EMBL/GenBank/DDBJ whole genome shotgun (WGS) entry which is preliminary data.</text>
</comment>
<dbReference type="EMBL" id="BOPG01000076">
    <property type="protein sequence ID" value="GIJ62225.1"/>
    <property type="molecule type" value="Genomic_DNA"/>
</dbReference>